<dbReference type="InterPro" id="IPR051157">
    <property type="entry name" value="PDH/Transketolase"/>
</dbReference>
<evidence type="ECO:0000256" key="3">
    <source>
        <dbReference type="ARBA" id="ARBA00023052"/>
    </source>
</evidence>
<feature type="domain" description="Transketolase-like pyrimidine-binding" evidence="4">
    <location>
        <begin position="18"/>
        <end position="183"/>
    </location>
</feature>
<keyword evidence="6" id="KW-1185">Reference proteome</keyword>
<dbReference type="SUPFAM" id="SSF52518">
    <property type="entry name" value="Thiamin diphosphate-binding fold (THDP-binding)"/>
    <property type="match status" value="1"/>
</dbReference>
<dbReference type="PANTHER" id="PTHR43825:SF1">
    <property type="entry name" value="TRANSKETOLASE-LIKE PYRIMIDINE-BINDING DOMAIN-CONTAINING PROTEIN"/>
    <property type="match status" value="1"/>
</dbReference>
<dbReference type="STRING" id="1332188.L336_0087"/>
<evidence type="ECO:0000313" key="6">
    <source>
        <dbReference type="Proteomes" id="UP000013893"/>
    </source>
</evidence>
<dbReference type="CDD" id="cd07033">
    <property type="entry name" value="TPP_PYR_DXS_TK_like"/>
    <property type="match status" value="1"/>
</dbReference>
<dbReference type="GO" id="GO:0004802">
    <property type="term" value="F:transketolase activity"/>
    <property type="evidence" value="ECO:0007669"/>
    <property type="project" value="UniProtKB-EC"/>
</dbReference>
<name>R4PJY2_9BACT</name>
<dbReference type="SMART" id="SM00861">
    <property type="entry name" value="Transket_pyr"/>
    <property type="match status" value="1"/>
</dbReference>
<keyword evidence="5" id="KW-0808">Transferase</keyword>
<reference evidence="5 6" key="1">
    <citation type="journal article" date="2013" name="Nat. Biotechnol.">
        <title>Genome sequences of rare, uncultured bacteria obtained by differential coverage binning of multiple metagenomes.</title>
        <authorList>
            <person name="Albertsen M."/>
            <person name="Hugenholtz P."/>
            <person name="Skarshewski A."/>
            <person name="Nielsen K.L."/>
            <person name="Tyson G.W."/>
            <person name="Nielsen P.H."/>
        </authorList>
    </citation>
    <scope>NUCLEOTIDE SEQUENCE [LARGE SCALE GENOMIC DNA]</scope>
    <source>
        <strain evidence="5">TM71</strain>
    </source>
</reference>
<evidence type="ECO:0000256" key="1">
    <source>
        <dbReference type="ARBA" id="ARBA00001964"/>
    </source>
</evidence>
<dbReference type="AlphaFoldDB" id="R4PJY2"/>
<dbReference type="PANTHER" id="PTHR43825">
    <property type="entry name" value="PYRUVATE DEHYDROGENASE E1 COMPONENT"/>
    <property type="match status" value="1"/>
</dbReference>
<dbReference type="InterPro" id="IPR005475">
    <property type="entry name" value="Transketolase-like_Pyr-bd"/>
</dbReference>
<dbReference type="Gene3D" id="3.40.50.920">
    <property type="match status" value="1"/>
</dbReference>
<dbReference type="InterPro" id="IPR033248">
    <property type="entry name" value="Transketolase_C"/>
</dbReference>
<evidence type="ECO:0000256" key="2">
    <source>
        <dbReference type="ARBA" id="ARBA00007131"/>
    </source>
</evidence>
<dbReference type="InterPro" id="IPR009014">
    <property type="entry name" value="Transketo_C/PFOR_II"/>
</dbReference>
<gene>
    <name evidence="5" type="primary">tktA</name>
    <name evidence="5" type="ORF">L336_0087</name>
</gene>
<dbReference type="Gene3D" id="3.40.50.970">
    <property type="match status" value="1"/>
</dbReference>
<dbReference type="KEGG" id="saal:L336_0087"/>
<evidence type="ECO:0000313" key="5">
    <source>
        <dbReference type="EMBL" id="AGL61798.1"/>
    </source>
</evidence>
<dbReference type="Pfam" id="PF02779">
    <property type="entry name" value="Transket_pyr"/>
    <property type="match status" value="1"/>
</dbReference>
<dbReference type="EC" id="2.2.1.1" evidence="5"/>
<dbReference type="EMBL" id="CP005957">
    <property type="protein sequence ID" value="AGL61798.1"/>
    <property type="molecule type" value="Genomic_DNA"/>
</dbReference>
<dbReference type="Pfam" id="PF02780">
    <property type="entry name" value="Transketolase_C"/>
    <property type="match status" value="1"/>
</dbReference>
<dbReference type="Proteomes" id="UP000013893">
    <property type="component" value="Chromosome"/>
</dbReference>
<dbReference type="HOGENOM" id="CLU_009227_1_1_0"/>
<dbReference type="InterPro" id="IPR029061">
    <property type="entry name" value="THDP-binding"/>
</dbReference>
<comment type="similarity">
    <text evidence="2">Belongs to the transketolase family.</text>
</comment>
<dbReference type="PATRIC" id="fig|1332188.3.peg.87"/>
<dbReference type="FunFam" id="3.40.50.970:FF:000129">
    <property type="entry name" value="Transketolase"/>
    <property type="match status" value="1"/>
</dbReference>
<sequence length="332" mass="35479">MSNYPLNENIYNEMPDSEPTRAGFGRGLKAAGESNSAVVGLCADLVESVQMHLFAEAFPDRYIEIGIAEQNLATVAAGLARAGKIPFAASYAAFSPGRNWEQIKTTAALNDLPVKIVGAHSGSTVGPDGATHQMFEDIALMRVMPNMVVVCPGDSIEAEKATRALAESPSPSYLRIAREKTPIFSTSDSPFELGKAYVLREGTDVTLFSTGIETPFALRAAEKLLRSGISAEVVHVPTIKPLDRNTLIVSVKKTGRAVTCEDAQAAGGLGGAVAELLCDEMPAPLLRIGMQDRYGESGAPLEVLAHFGLDDNAITDRVKQFVHSRPQYKPGY</sequence>
<keyword evidence="3" id="KW-0786">Thiamine pyrophosphate</keyword>
<dbReference type="SUPFAM" id="SSF52922">
    <property type="entry name" value="TK C-terminal domain-like"/>
    <property type="match status" value="1"/>
</dbReference>
<organism evidence="5 6">
    <name type="scientific">Candidatus Saccharimonas aalborgensis</name>
    <dbReference type="NCBI Taxonomy" id="1332188"/>
    <lineage>
        <taxon>Bacteria</taxon>
        <taxon>Candidatus Saccharimonadota</taxon>
        <taxon>Candidatus Saccharimonadia</taxon>
        <taxon>Candidatus Saccharimonadales</taxon>
        <taxon>Candidatus Saccharimonadaceae</taxon>
        <taxon>Candidatus Saccharimonas</taxon>
    </lineage>
</organism>
<dbReference type="OrthoDB" id="8732661at2"/>
<proteinExistence type="inferred from homology"/>
<evidence type="ECO:0000259" key="4">
    <source>
        <dbReference type="SMART" id="SM00861"/>
    </source>
</evidence>
<accession>R4PJY2</accession>
<protein>
    <submittedName>
        <fullName evidence="5">Transketolase C-terminal domain protein</fullName>
        <ecNumber evidence="5">2.2.1.1</ecNumber>
    </submittedName>
</protein>
<comment type="cofactor">
    <cofactor evidence="1">
        <name>thiamine diphosphate</name>
        <dbReference type="ChEBI" id="CHEBI:58937"/>
    </cofactor>
</comment>